<dbReference type="GO" id="GO:0016787">
    <property type="term" value="F:hydrolase activity"/>
    <property type="evidence" value="ECO:0007669"/>
    <property type="project" value="InterPro"/>
</dbReference>
<keyword evidence="4" id="KW-0862">Zinc</keyword>
<dbReference type="EMBL" id="JABCIY010000079">
    <property type="protein sequence ID" value="KAF7193589.1"/>
    <property type="molecule type" value="Genomic_DNA"/>
</dbReference>
<dbReference type="OrthoDB" id="2832284at2759"/>
<feature type="domain" description="Amidohydrolase-related" evidence="9">
    <location>
        <begin position="9"/>
        <end position="321"/>
    </location>
</feature>
<reference evidence="10" key="1">
    <citation type="submission" date="2020-04" db="EMBL/GenBank/DDBJ databases">
        <title>Draft genome resource of the tomato pathogen Pseudocercospora fuligena.</title>
        <authorList>
            <person name="Zaccaron A."/>
        </authorList>
    </citation>
    <scope>NUCLEOTIDE SEQUENCE</scope>
    <source>
        <strain evidence="10">PF001</strain>
    </source>
</reference>
<accession>A0A8H6VMI7</accession>
<dbReference type="Gene3D" id="3.20.20.140">
    <property type="entry name" value="Metal-dependent hydrolases"/>
    <property type="match status" value="1"/>
</dbReference>
<keyword evidence="11" id="KW-1185">Reference proteome</keyword>
<dbReference type="PANTHER" id="PTHR21240:SF29">
    <property type="entry name" value="AMIDOHYDROLASE-RELATED DOMAIN-CONTAINING PROTEIN"/>
    <property type="match status" value="1"/>
</dbReference>
<dbReference type="PANTHER" id="PTHR21240">
    <property type="entry name" value="2-AMINO-3-CARBOXYLMUCONATE-6-SEMIALDEHYDE DECARBOXYLASE"/>
    <property type="match status" value="1"/>
</dbReference>
<evidence type="ECO:0000256" key="1">
    <source>
        <dbReference type="ARBA" id="ARBA00005871"/>
    </source>
</evidence>
<evidence type="ECO:0000259" key="9">
    <source>
        <dbReference type="Pfam" id="PF04909"/>
    </source>
</evidence>
<gene>
    <name evidence="10" type="ORF">HII31_05053</name>
</gene>
<dbReference type="GO" id="GO:0046872">
    <property type="term" value="F:metal ion binding"/>
    <property type="evidence" value="ECO:0007669"/>
    <property type="project" value="UniProtKB-KW"/>
</dbReference>
<dbReference type="SUPFAM" id="SSF51556">
    <property type="entry name" value="Metallo-dependent hydrolases"/>
    <property type="match status" value="1"/>
</dbReference>
<evidence type="ECO:0000256" key="8">
    <source>
        <dbReference type="RuleBase" id="RU366045"/>
    </source>
</evidence>
<dbReference type="GO" id="GO:0047596">
    <property type="term" value="F:6-methylsalicylate decarboxylase activity"/>
    <property type="evidence" value="ECO:0007669"/>
    <property type="project" value="UniProtKB-EC"/>
</dbReference>
<dbReference type="GO" id="GO:0019748">
    <property type="term" value="P:secondary metabolic process"/>
    <property type="evidence" value="ECO:0007669"/>
    <property type="project" value="TreeGrafter"/>
</dbReference>
<dbReference type="EC" id="4.1.1.52" evidence="7"/>
<evidence type="ECO:0000256" key="5">
    <source>
        <dbReference type="ARBA" id="ARBA00023239"/>
    </source>
</evidence>
<keyword evidence="5 8" id="KW-0456">Lyase</keyword>
<evidence type="ECO:0000313" key="11">
    <source>
        <dbReference type="Proteomes" id="UP000660729"/>
    </source>
</evidence>
<dbReference type="GO" id="GO:0005829">
    <property type="term" value="C:cytosol"/>
    <property type="evidence" value="ECO:0007669"/>
    <property type="project" value="TreeGrafter"/>
</dbReference>
<sequence length="325" mass="35830">MPARVQGKIDVHHHVYPPVFTKALEAHGGDPSGWFIPAWTLEADHNLCQAMGVSTAILSVTAPGPDIGQDAQDAQKLARTCNEHNAQIRDAEPQAYGFFATVPSLLNTHAALEEISYALDILKAEGVTLLTRYGSDNHYLGHQDFIPIWDALNARKAVVFIHPTHAVDTNLVNKYLPQPAYDYPHETGRTAVDLIYSNMLRDHASDCKIILSHAGGDLPYLIDRPARLMANAPPAMNTGKTTEEVLAEARSFYFDTALSSSPMPLKALMELLRGDAEDHLLFGTDFPNAPSESIGSFTAQLERQDDFRVEDLRENALKLLPRLRG</sequence>
<organism evidence="10 11">
    <name type="scientific">Pseudocercospora fuligena</name>
    <dbReference type="NCBI Taxonomy" id="685502"/>
    <lineage>
        <taxon>Eukaryota</taxon>
        <taxon>Fungi</taxon>
        <taxon>Dikarya</taxon>
        <taxon>Ascomycota</taxon>
        <taxon>Pezizomycotina</taxon>
        <taxon>Dothideomycetes</taxon>
        <taxon>Dothideomycetidae</taxon>
        <taxon>Mycosphaerellales</taxon>
        <taxon>Mycosphaerellaceae</taxon>
        <taxon>Pseudocercospora</taxon>
    </lineage>
</organism>
<evidence type="ECO:0000256" key="3">
    <source>
        <dbReference type="ARBA" id="ARBA00022793"/>
    </source>
</evidence>
<keyword evidence="2" id="KW-0479">Metal-binding</keyword>
<proteinExistence type="inferred from homology"/>
<keyword evidence="3 8" id="KW-0210">Decarboxylase</keyword>
<protein>
    <recommendedName>
        <fullName evidence="7">6-methylsalicylate decarboxylase</fullName>
        <ecNumber evidence="7">4.1.1.52</ecNumber>
    </recommendedName>
</protein>
<comment type="caution">
    <text evidence="10">The sequence shown here is derived from an EMBL/GenBank/DDBJ whole genome shotgun (WGS) entry which is preliminary data.</text>
</comment>
<comment type="similarity">
    <text evidence="1">Belongs to the metallo-dependent hydrolases superfamily. ACMSD family.</text>
</comment>
<name>A0A8H6VMI7_9PEZI</name>
<evidence type="ECO:0000256" key="6">
    <source>
        <dbReference type="ARBA" id="ARBA00036832"/>
    </source>
</evidence>
<dbReference type="AlphaFoldDB" id="A0A8H6VMI7"/>
<dbReference type="InterPro" id="IPR032466">
    <property type="entry name" value="Metal_Hydrolase"/>
</dbReference>
<dbReference type="InterPro" id="IPR032465">
    <property type="entry name" value="ACMSD"/>
</dbReference>
<dbReference type="Proteomes" id="UP000660729">
    <property type="component" value="Unassembled WGS sequence"/>
</dbReference>
<evidence type="ECO:0000256" key="2">
    <source>
        <dbReference type="ARBA" id="ARBA00022723"/>
    </source>
</evidence>
<evidence type="ECO:0000256" key="4">
    <source>
        <dbReference type="ARBA" id="ARBA00022833"/>
    </source>
</evidence>
<evidence type="ECO:0000313" key="10">
    <source>
        <dbReference type="EMBL" id="KAF7193589.1"/>
    </source>
</evidence>
<evidence type="ECO:0000256" key="7">
    <source>
        <dbReference type="ARBA" id="ARBA00038889"/>
    </source>
</evidence>
<dbReference type="Pfam" id="PF04909">
    <property type="entry name" value="Amidohydro_2"/>
    <property type="match status" value="1"/>
</dbReference>
<dbReference type="InterPro" id="IPR006680">
    <property type="entry name" value="Amidohydro-rel"/>
</dbReference>
<comment type="catalytic activity">
    <reaction evidence="6">
        <text>6-methylsalicylate + H(+) = 3-methylphenol + CO2</text>
        <dbReference type="Rhea" id="RHEA:23112"/>
        <dbReference type="ChEBI" id="CHEBI:15378"/>
        <dbReference type="ChEBI" id="CHEBI:16526"/>
        <dbReference type="ChEBI" id="CHEBI:17231"/>
        <dbReference type="ChEBI" id="CHEBI:36658"/>
        <dbReference type="EC" id="4.1.1.52"/>
    </reaction>
    <physiologicalReaction direction="left-to-right" evidence="6">
        <dbReference type="Rhea" id="RHEA:23113"/>
    </physiologicalReaction>
</comment>